<dbReference type="Proteomes" id="UP001431776">
    <property type="component" value="Unassembled WGS sequence"/>
</dbReference>
<evidence type="ECO:0000313" key="1">
    <source>
        <dbReference type="EMBL" id="MDI6450798.1"/>
    </source>
</evidence>
<proteinExistence type="predicted"/>
<protein>
    <recommendedName>
        <fullName evidence="3">DUF4258 domain-containing protein</fullName>
    </recommendedName>
</protein>
<accession>A0AAW6U4D0</accession>
<gene>
    <name evidence="1" type="ORF">QJ522_17190</name>
</gene>
<dbReference type="EMBL" id="JASCXX010000024">
    <property type="protein sequence ID" value="MDI6450798.1"/>
    <property type="molecule type" value="Genomic_DNA"/>
</dbReference>
<sequence>MTVSLHPHARDRLAERGATEEEVKLAVEAGEQFDAKFGRVGFRRNVPFKKRWRGKRYATKQVEAYAIRRLDGWLVISVVTRYF</sequence>
<comment type="caution">
    <text evidence="1">The sequence shown here is derived from an EMBL/GenBank/DDBJ whole genome shotgun (WGS) entry which is preliminary data.</text>
</comment>
<evidence type="ECO:0000313" key="2">
    <source>
        <dbReference type="Proteomes" id="UP001431776"/>
    </source>
</evidence>
<name>A0AAW6U4D0_9BACT</name>
<evidence type="ECO:0008006" key="3">
    <source>
        <dbReference type="Google" id="ProtNLM"/>
    </source>
</evidence>
<keyword evidence="2" id="KW-1185">Reference proteome</keyword>
<dbReference type="AlphaFoldDB" id="A0AAW6U4D0"/>
<organism evidence="1 2">
    <name type="scientific">Anaerobaca lacustris</name>
    <dbReference type="NCBI Taxonomy" id="3044600"/>
    <lineage>
        <taxon>Bacteria</taxon>
        <taxon>Pseudomonadati</taxon>
        <taxon>Planctomycetota</taxon>
        <taxon>Phycisphaerae</taxon>
        <taxon>Sedimentisphaerales</taxon>
        <taxon>Anaerobacaceae</taxon>
        <taxon>Anaerobaca</taxon>
    </lineage>
</organism>
<dbReference type="RefSeq" id="WP_349246208.1">
    <property type="nucleotide sequence ID" value="NZ_JASCXX010000024.1"/>
</dbReference>
<reference evidence="1" key="1">
    <citation type="submission" date="2023-05" db="EMBL/GenBank/DDBJ databases">
        <title>Anaerotaeda fermentans gen. nov., sp. nov., a novel anaerobic planctomycete of the new family within the order Sedimentisphaerales isolated from Taman Peninsula, Russia.</title>
        <authorList>
            <person name="Khomyakova M.A."/>
            <person name="Merkel A.Y."/>
            <person name="Slobodkin A.I."/>
        </authorList>
    </citation>
    <scope>NUCLEOTIDE SEQUENCE</scope>
    <source>
        <strain evidence="1">M17dextr</strain>
    </source>
</reference>